<dbReference type="InterPro" id="IPR036821">
    <property type="entry name" value="Peptide_deformylase_sf"/>
</dbReference>
<keyword evidence="3" id="KW-1185">Reference proteome</keyword>
<accession>A0ABX4MH18</accession>
<protein>
    <submittedName>
        <fullName evidence="2">Peptide deformylase</fullName>
        <ecNumber evidence="2">3.5.1.88</ecNumber>
    </submittedName>
</protein>
<evidence type="ECO:0000313" key="2">
    <source>
        <dbReference type="EMBL" id="PIM95703.1"/>
    </source>
</evidence>
<dbReference type="GO" id="GO:0042586">
    <property type="term" value="F:peptide deformylase activity"/>
    <property type="evidence" value="ECO:0007669"/>
    <property type="project" value="UniProtKB-EC"/>
</dbReference>
<gene>
    <name evidence="2" type="primary">def</name>
    <name evidence="2" type="ORF">magtdc_235</name>
</gene>
<comment type="caution">
    <text evidence="2">The sequence shown here is derived from an EMBL/GenBank/DDBJ whole genome shotgun (WGS) entry which is preliminary data.</text>
</comment>
<dbReference type="PANTHER" id="PTHR10458">
    <property type="entry name" value="PEPTIDE DEFORMYLASE"/>
    <property type="match status" value="1"/>
</dbReference>
<sequence length="157" mass="18113">MTWWSSQLLLPNVLRYPAPPIRIIKNNPSTLSIHCIHRLMHLTFTNSALGISSNQMGWPYGIFIINLPTISWKRKLHVLAYPSVVFGSEYREDFKECCLSVANEYSISRKKKMIVVCYDVLRDVVCVIKSYSVFTACLQHECDHNMGYIISDKHETS</sequence>
<evidence type="ECO:0000256" key="1">
    <source>
        <dbReference type="ARBA" id="ARBA00010759"/>
    </source>
</evidence>
<name>A0ABX4MH18_9HYPH</name>
<keyword evidence="2" id="KW-0378">Hydrolase</keyword>
<comment type="similarity">
    <text evidence="1">Belongs to the polypeptide deformylase family.</text>
</comment>
<dbReference type="Proteomes" id="UP000230981">
    <property type="component" value="Unassembled WGS sequence"/>
</dbReference>
<organism evidence="2 3">
    <name type="scientific">Candidatus Hodgkinia cicadicola</name>
    <dbReference type="NCBI Taxonomy" id="573658"/>
    <lineage>
        <taxon>Bacteria</taxon>
        <taxon>Pseudomonadati</taxon>
        <taxon>Pseudomonadota</taxon>
        <taxon>Alphaproteobacteria</taxon>
        <taxon>Hyphomicrobiales</taxon>
        <taxon>Candidatus Hodgkinia</taxon>
    </lineage>
</organism>
<proteinExistence type="inferred from homology"/>
<dbReference type="InterPro" id="IPR023635">
    <property type="entry name" value="Peptide_deformylase"/>
</dbReference>
<dbReference type="EMBL" id="NXGO01000066">
    <property type="protein sequence ID" value="PIM95703.1"/>
    <property type="molecule type" value="Genomic_DNA"/>
</dbReference>
<dbReference type="PRINTS" id="PR01576">
    <property type="entry name" value="PDEFORMYLASE"/>
</dbReference>
<dbReference type="EC" id="3.5.1.88" evidence="2"/>
<dbReference type="Pfam" id="PF01327">
    <property type="entry name" value="Pep_deformylase"/>
    <property type="match status" value="1"/>
</dbReference>
<dbReference type="PANTHER" id="PTHR10458:SF22">
    <property type="entry name" value="PEPTIDE DEFORMYLASE"/>
    <property type="match status" value="1"/>
</dbReference>
<evidence type="ECO:0000313" key="3">
    <source>
        <dbReference type="Proteomes" id="UP000230981"/>
    </source>
</evidence>
<reference evidence="2" key="1">
    <citation type="submission" date="2017-09" db="EMBL/GenBank/DDBJ databases">
        <authorList>
            <person name="Campbell M.A."/>
            <person name="Lukasik P."/>
            <person name="Simon C."/>
            <person name="McCutcheon J.P."/>
        </authorList>
    </citation>
    <scope>NUCLEOTIDE SEQUENCE [LARGE SCALE GENOMIC DNA]</scope>
    <source>
        <strain evidence="2">MAGTDC</strain>
    </source>
</reference>
<dbReference type="SUPFAM" id="SSF56420">
    <property type="entry name" value="Peptide deformylase"/>
    <property type="match status" value="1"/>
</dbReference>
<dbReference type="Gene3D" id="3.90.45.10">
    <property type="entry name" value="Peptide deformylase"/>
    <property type="match status" value="1"/>
</dbReference>